<sequence>MTTWTAPEAQRESEPFTGPERAMLQGWLDWHRQTLLTKCAGLTAEQLKTAAVQPSNLTLLGLVRHMTEVERIWFIVRAAGQTPAGDLYVTADNTDGDFDFVADADAEADLAAFRAELPAADKAVADLPLEHEFTTSRGSTLSLRWVYIHMIEEYARHNGHADLIRERIDGATGD</sequence>
<evidence type="ECO:0000313" key="1">
    <source>
        <dbReference type="EMBL" id="GIM95160.1"/>
    </source>
</evidence>
<protein>
    <recommendedName>
        <fullName evidence="3">Mini-circle protein</fullName>
    </recommendedName>
</protein>
<dbReference type="Proteomes" id="UP000677082">
    <property type="component" value="Unassembled WGS sequence"/>
</dbReference>
<dbReference type="SUPFAM" id="SSF109854">
    <property type="entry name" value="DinB/YfiT-like putative metalloenzymes"/>
    <property type="match status" value="1"/>
</dbReference>
<dbReference type="AlphaFoldDB" id="A0A919TGK2"/>
<accession>A0A919TGK2</accession>
<name>A0A919TGK2_9ACTN</name>
<reference evidence="1 2" key="1">
    <citation type="submission" date="2021-03" db="EMBL/GenBank/DDBJ databases">
        <title>Whole genome shotgun sequence of Actinoplanes toevensis NBRC 105298.</title>
        <authorList>
            <person name="Komaki H."/>
            <person name="Tamura T."/>
        </authorList>
    </citation>
    <scope>NUCLEOTIDE SEQUENCE [LARGE SCALE GENOMIC DNA]</scope>
    <source>
        <strain evidence="1 2">NBRC 105298</strain>
    </source>
</reference>
<dbReference type="Pfam" id="PF04978">
    <property type="entry name" value="MST"/>
    <property type="match status" value="1"/>
</dbReference>
<gene>
    <name evidence="1" type="ORF">Ato02nite_069530</name>
</gene>
<dbReference type="InterPro" id="IPR007061">
    <property type="entry name" value="MST-like"/>
</dbReference>
<comment type="caution">
    <text evidence="1">The sequence shown here is derived from an EMBL/GenBank/DDBJ whole genome shotgun (WGS) entry which is preliminary data.</text>
</comment>
<keyword evidence="2" id="KW-1185">Reference proteome</keyword>
<evidence type="ECO:0008006" key="3">
    <source>
        <dbReference type="Google" id="ProtNLM"/>
    </source>
</evidence>
<evidence type="ECO:0000313" key="2">
    <source>
        <dbReference type="Proteomes" id="UP000677082"/>
    </source>
</evidence>
<dbReference type="Gene3D" id="1.20.120.450">
    <property type="entry name" value="dinb family like domain"/>
    <property type="match status" value="1"/>
</dbReference>
<organism evidence="1 2">
    <name type="scientific">Paractinoplanes toevensis</name>
    <dbReference type="NCBI Taxonomy" id="571911"/>
    <lineage>
        <taxon>Bacteria</taxon>
        <taxon>Bacillati</taxon>
        <taxon>Actinomycetota</taxon>
        <taxon>Actinomycetes</taxon>
        <taxon>Micromonosporales</taxon>
        <taxon>Micromonosporaceae</taxon>
        <taxon>Paractinoplanes</taxon>
    </lineage>
</organism>
<dbReference type="EMBL" id="BOQN01000089">
    <property type="protein sequence ID" value="GIM95160.1"/>
    <property type="molecule type" value="Genomic_DNA"/>
</dbReference>
<dbReference type="InterPro" id="IPR034660">
    <property type="entry name" value="DinB/YfiT-like"/>
</dbReference>
<dbReference type="RefSeq" id="WP_213010900.1">
    <property type="nucleotide sequence ID" value="NZ_BOQN01000089.1"/>
</dbReference>
<proteinExistence type="predicted"/>